<gene>
    <name evidence="6" type="primary">PIEZ1</name>
</gene>
<feature type="transmembrane region" description="Helical" evidence="2">
    <location>
        <begin position="351"/>
        <end position="371"/>
    </location>
</feature>
<keyword evidence="2" id="KW-0812">Transmembrane</keyword>
<feature type="domain" description="Piezo THU9 and anchor" evidence="5">
    <location>
        <begin position="1078"/>
        <end position="1313"/>
    </location>
</feature>
<feature type="region of interest" description="Disordered" evidence="1">
    <location>
        <begin position="998"/>
        <end position="1022"/>
    </location>
</feature>
<reference evidence="6" key="1">
    <citation type="submission" date="2013-07" db="EMBL/GenBank/DDBJ databases">
        <title>Midgut Transcriptome Profiling of Anoplphora glabripennis, a Lignocellulose Degrading, Wood-Boring Cerambycid.</title>
        <authorList>
            <person name="Scully E.D."/>
            <person name="Hoover K."/>
            <person name="Carlson J.E."/>
            <person name="Tien M."/>
            <person name="Geib S.M."/>
        </authorList>
    </citation>
    <scope>NUCLEOTIDE SEQUENCE</scope>
</reference>
<feature type="transmembrane region" description="Helical" evidence="2">
    <location>
        <begin position="125"/>
        <end position="147"/>
    </location>
</feature>
<keyword evidence="2" id="KW-1133">Transmembrane helix</keyword>
<feature type="transmembrane region" description="Helical" evidence="2">
    <location>
        <begin position="898"/>
        <end position="918"/>
    </location>
</feature>
<dbReference type="PANTHER" id="PTHR47049:SF2">
    <property type="entry name" value="PIEZO-TYPE MECHANOSENSITIVE ION CHANNEL HOMOLOG"/>
    <property type="match status" value="1"/>
</dbReference>
<feature type="transmembrane region" description="Helical" evidence="2">
    <location>
        <begin position="1377"/>
        <end position="1399"/>
    </location>
</feature>
<feature type="region of interest" description="Disordered" evidence="1">
    <location>
        <begin position="1"/>
        <end position="25"/>
    </location>
</feature>
<dbReference type="EMBL" id="GALX01004761">
    <property type="protein sequence ID" value="JAB63705.1"/>
    <property type="molecule type" value="Transcribed_RNA"/>
</dbReference>
<feature type="transmembrane region" description="Helical" evidence="2">
    <location>
        <begin position="190"/>
        <end position="210"/>
    </location>
</feature>
<feature type="transmembrane region" description="Helical" evidence="2">
    <location>
        <begin position="1405"/>
        <end position="1424"/>
    </location>
</feature>
<evidence type="ECO:0000256" key="1">
    <source>
        <dbReference type="SAM" id="MobiDB-lite"/>
    </source>
</evidence>
<feature type="domain" description="Piezo THU9 and anchor" evidence="5">
    <location>
        <begin position="1611"/>
        <end position="1846"/>
    </location>
</feature>
<dbReference type="InterPro" id="IPR027272">
    <property type="entry name" value="Piezo"/>
</dbReference>
<proteinExistence type="predicted"/>
<dbReference type="Pfam" id="PF24874">
    <property type="entry name" value="Piezo_THU9_anchor"/>
    <property type="match status" value="2"/>
</dbReference>
<sequence>MHLSDPKNTSILREDDINNDEDLDQSSLQGGAVIERSEKDETTTSSVKFDLYELGNMSNAEFQHLAEEWLKKLHRLKNLVYLFLELHMVKVVLLFAMLICVYDLCALYLVIIILLSLAVTFGRPVQIFAIYTSSLLVSMLLLARMIFQIKYITPENWNVTCVSGNDSYKVNNAYWFGFDKTNAVPRLVKWNIAYTLVVTLWSVILIRQHYYRISRGRPTTRAFFMFPKVTRADADKDLKTCLKYFANYGFYKFGLEISLMATVAVIGIRMDMYAVFYSIWLCILFSMKRSVLSRVWVFYLIFIAVLLPIQYFMAVGLPPTLCQEFPWDKTNYLRALQDWAFLLDKYNPPPVKKLICDFILLLIVSRQWVVFRIERRYAGKNYAGGSNESIIHHAEEKGFVNPVPDFITYVRSYLDIFKKGILLSFLWITLAIVFLAGTNRVNIFSIGYLIGAFVFLWHGSDFYLRPIRSILRQWQWLLGYNVTVIFLKTSFQILGCIYIQNIPTDYCWLVQVLGIGCVRKFGNLNLPNVDIGDDIDPKICKVPREFIGIAWDGICFGLLIIQRRIFNSYNFFHMVDETKATTILASRGAELIEEMRLKTMKDQEEIEHRILEKIKQKMDRIKANQQKMQGVSYKDRPQLGRDSFFRPKHRRKPPVTYKEAIRSGDYYMFDDFEDDEIDLLPQESLDRESRLGEKPNISEIEEHEPRSVRIRELPKDDDPQPGTSKDEDISELTEPKVTIRRKIINALLFVWAFIESAMISLTNFLNSYSRSYRYVLKVLAEEKKNLKEKTNYSIGLRLGSTQVWQPAGSYHTLLQQSQESALSPHPHEYIEELSSKDQPTIVKLLLAIWYIIMSRSEILCYFVIFLNQIKTATFMSLPLPLMVFFWGSLTIPRPSKTFWITIIAYTEVIVLIKCLFQFDVMSENSNWFDVGYRSNPFYPPKVIGTYRQKNYALWDLLLLLVVFFHRVLLKSMGIWSSSPVPAALVNKGNYKLEDGQLVPLNSSSPKNNSKQEDTSQSTSKKSELTLRDDDNIFSIETSAEDPLSHLPQTLQLATSKYAESFKKFIHQLLDPTSRVAADVYSFMFLCDFFNFFVILIGFSAFGAQQDGGVSSYLQDNRVPPLFLFMLILQFMLIVIDRGIYLRKNILGKIIFQFIQIVLLHVWLFIVFPVTTGSQFNKVLPPQMYYMVKCFYLLLSAYQIRCGYPTRILGNFLCKGYGYVNMFLFKGFMLVPFLFELRTCMDWMWTETSMTVFDWIKMEDIFAHIYQLKCTRNMEDEFPQPRGEKKAPLVKYAMGTVILAIIIGIIWFPLVFFSLGNAVGEPNIPYDVTLEIRIGPYEPVYKMSAQSNSIIAESALSPHPHEYIEELSSKDQPTIVKLLLAIWYIIMSRSEILCYFVIFLNQIKTATFMSLPLPLMVFFWGSLTIPRPSKTFWITIIAYTEVIVLIKCLFQFDVMSENSNWFDVGYRSNPFYPPKVIGTYRQKNYALWDLLLLLVVFFHRVLLKSMGIWSSSPVPAALVNKGNYKLEDGQLVPLNSSSPKNNSKQEDTSQSTSKKSELTLRDDDNIFSIETSAEDPLSHLPQTLQLATSKYAESFKKFIHQLLDPTSRVAADVYSFMFLCDFFNFFVILIGFSAFGAQQDGGVSSYLQDNRVPPLFLFMLILQFMLIVIDRGIYLRKNILGKIIFQFIQIVLLHVWLFIVFPVTTGSQFNKVLPPQMYYMVKCFYLLLSAYQIRCGYPTRILGNFLCKGYGYVNMFLFKGFMLVPFLFELRTCMDWMWTETSMTVFDWIKMEDIFAHIYQLKCTRNMEDEFPQPRGEKKAPLVKYAMGTVILAIIIGIIWFPLVFFSLGNAVGEPNIPYDVTLEIRIGPYEPVYKMSAQSNSIIA</sequence>
<feature type="transmembrane region" description="Helical" evidence="2">
    <location>
        <begin position="1079"/>
        <end position="1101"/>
    </location>
</feature>
<feature type="region of interest" description="Disordered" evidence="1">
    <location>
        <begin position="1531"/>
        <end position="1555"/>
    </location>
</feature>
<feature type="transmembrane region" description="Helical" evidence="2">
    <location>
        <begin position="743"/>
        <end position="765"/>
    </location>
</feature>
<evidence type="ECO:0000313" key="6">
    <source>
        <dbReference type="EMBL" id="JAB63705.1"/>
    </source>
</evidence>
<feature type="transmembrane region" description="Helical" evidence="2">
    <location>
        <begin position="1183"/>
        <end position="1203"/>
    </location>
</feature>
<feature type="transmembrane region" description="Helical" evidence="2">
    <location>
        <begin position="1654"/>
        <end position="1673"/>
    </location>
</feature>
<feature type="transmembrane region" description="Helical" evidence="2">
    <location>
        <begin position="844"/>
        <end position="866"/>
    </location>
</feature>
<feature type="compositionally biased region" description="Polar residues" evidence="1">
    <location>
        <begin position="1"/>
        <end position="11"/>
    </location>
</feature>
<keyword evidence="2" id="KW-0472">Membrane</keyword>
<feature type="transmembrane region" description="Helical" evidence="2">
    <location>
        <begin position="420"/>
        <end position="437"/>
    </location>
</feature>
<feature type="transmembrane region" description="Helical" evidence="2">
    <location>
        <begin position="91"/>
        <end position="119"/>
    </location>
</feature>
<feature type="transmembrane region" description="Helical" evidence="2">
    <location>
        <begin position="1612"/>
        <end position="1634"/>
    </location>
</feature>
<feature type="transmembrane region" description="Helical" evidence="2">
    <location>
        <begin position="1484"/>
        <end position="1502"/>
    </location>
</feature>
<feature type="domain" description="Piezo transmembrane helical unit" evidence="4">
    <location>
        <begin position="853"/>
        <end position="975"/>
    </location>
</feature>
<protein>
    <submittedName>
        <fullName evidence="6">Piezo-type mechanosensitive ion channel component 1</fullName>
    </submittedName>
</protein>
<evidence type="ECO:0000259" key="4">
    <source>
        <dbReference type="Pfam" id="PF23188"/>
    </source>
</evidence>
<feature type="transmembrane region" description="Helical" evidence="2">
    <location>
        <begin position="1716"/>
        <end position="1736"/>
    </location>
</feature>
<feature type="transmembrane region" description="Helical" evidence="2">
    <location>
        <begin position="872"/>
        <end position="891"/>
    </location>
</feature>
<feature type="transmembrane region" description="Helical" evidence="2">
    <location>
        <begin position="443"/>
        <end position="464"/>
    </location>
</feature>
<dbReference type="GO" id="GO:0008381">
    <property type="term" value="F:mechanosensitive monoatomic ion channel activity"/>
    <property type="evidence" value="ECO:0007669"/>
    <property type="project" value="InterPro"/>
</dbReference>
<feature type="non-terminal residue" evidence="6">
    <location>
        <position position="1884"/>
    </location>
</feature>
<name>V5G118_ANOGL</name>
<feature type="transmembrane region" description="Helical" evidence="2">
    <location>
        <begin position="1431"/>
        <end position="1451"/>
    </location>
</feature>
<feature type="transmembrane region" description="Helical" evidence="2">
    <location>
        <begin position="296"/>
        <end position="317"/>
    </location>
</feature>
<feature type="transmembrane region" description="Helical" evidence="2">
    <location>
        <begin position="1748"/>
        <end position="1767"/>
    </location>
</feature>
<dbReference type="InterPro" id="IPR031805">
    <property type="entry name" value="Piezo_TM25-28"/>
</dbReference>
<dbReference type="Pfam" id="PF23188">
    <property type="entry name" value="THU_Piezo1"/>
    <property type="match status" value="2"/>
</dbReference>
<dbReference type="Pfam" id="PF15917">
    <property type="entry name" value="Piezo_TM25-28"/>
    <property type="match status" value="1"/>
</dbReference>
<feature type="transmembrane region" description="Helical" evidence="2">
    <location>
        <begin position="1824"/>
        <end position="1847"/>
    </location>
</feature>
<accession>V5G118</accession>
<dbReference type="InterPro" id="IPR056770">
    <property type="entry name" value="Piezo_THU9_anchor"/>
</dbReference>
<feature type="region of interest" description="Disordered" evidence="1">
    <location>
        <begin position="626"/>
        <end position="651"/>
    </location>
</feature>
<dbReference type="PANTHER" id="PTHR47049">
    <property type="entry name" value="PIEZO-TYPE MECHANOSENSITIVE ION CHANNEL HOMOLOG"/>
    <property type="match status" value="1"/>
</dbReference>
<dbReference type="InterPro" id="IPR056768">
    <property type="entry name" value="THU_Piezo"/>
</dbReference>
<evidence type="ECO:0000259" key="3">
    <source>
        <dbReference type="Pfam" id="PF15917"/>
    </source>
</evidence>
<feature type="transmembrane region" description="Helical" evidence="2">
    <location>
        <begin position="1149"/>
        <end position="1171"/>
    </location>
</feature>
<feature type="region of interest" description="Disordered" evidence="1">
    <location>
        <begin position="687"/>
        <end position="730"/>
    </location>
</feature>
<feature type="domain" description="Piezo transmembrane helical unit" evidence="4">
    <location>
        <begin position="1386"/>
        <end position="1508"/>
    </location>
</feature>
<feature type="transmembrane region" description="Helical" evidence="2">
    <location>
        <begin position="476"/>
        <end position="500"/>
    </location>
</feature>
<organism evidence="6">
    <name type="scientific">Anoplophora glabripennis</name>
    <name type="common">Asian longhorn beetle</name>
    <name type="synonym">Anoplophora nobilis</name>
    <dbReference type="NCBI Taxonomy" id="217634"/>
    <lineage>
        <taxon>Eukaryota</taxon>
        <taxon>Metazoa</taxon>
        <taxon>Ecdysozoa</taxon>
        <taxon>Arthropoda</taxon>
        <taxon>Hexapoda</taxon>
        <taxon>Insecta</taxon>
        <taxon>Pterygota</taxon>
        <taxon>Neoptera</taxon>
        <taxon>Endopterygota</taxon>
        <taxon>Coleoptera</taxon>
        <taxon>Polyphaga</taxon>
        <taxon>Cucujiformia</taxon>
        <taxon>Chrysomeloidea</taxon>
        <taxon>Cerambycidae</taxon>
        <taxon>Lamiinae</taxon>
        <taxon>Lamiini</taxon>
        <taxon>Anoplophora</taxon>
    </lineage>
</organism>
<feature type="domain" description="Piezo TM25-28" evidence="3">
    <location>
        <begin position="400"/>
        <end position="681"/>
    </location>
</feature>
<dbReference type="GO" id="GO:0016020">
    <property type="term" value="C:membrane"/>
    <property type="evidence" value="ECO:0007669"/>
    <property type="project" value="InterPro"/>
</dbReference>
<feature type="compositionally biased region" description="Basic and acidic residues" evidence="1">
    <location>
        <begin position="703"/>
        <end position="718"/>
    </location>
</feature>
<feature type="transmembrane region" description="Helical" evidence="2">
    <location>
        <begin position="1121"/>
        <end position="1140"/>
    </location>
</feature>
<feature type="transmembrane region" description="Helical" evidence="2">
    <location>
        <begin position="951"/>
        <end position="969"/>
    </location>
</feature>
<evidence type="ECO:0000259" key="5">
    <source>
        <dbReference type="Pfam" id="PF24874"/>
    </source>
</evidence>
<feature type="compositionally biased region" description="Basic and acidic residues" evidence="1">
    <location>
        <begin position="633"/>
        <end position="645"/>
    </location>
</feature>
<feature type="transmembrane region" description="Helical" evidence="2">
    <location>
        <begin position="1291"/>
        <end position="1314"/>
    </location>
</feature>
<evidence type="ECO:0000256" key="2">
    <source>
        <dbReference type="SAM" id="Phobius"/>
    </source>
</evidence>
<feature type="transmembrane region" description="Helical" evidence="2">
    <location>
        <begin position="1682"/>
        <end position="1704"/>
    </location>
</feature>
<feature type="transmembrane region" description="Helical" evidence="2">
    <location>
        <begin position="257"/>
        <end position="284"/>
    </location>
</feature>
<feature type="transmembrane region" description="Helical" evidence="2">
    <location>
        <begin position="1215"/>
        <end position="1234"/>
    </location>
</feature>